<organism evidence="1 2">
    <name type="scientific">Sporocytophaga myxococcoides</name>
    <dbReference type="NCBI Taxonomy" id="153721"/>
    <lineage>
        <taxon>Bacteria</taxon>
        <taxon>Pseudomonadati</taxon>
        <taxon>Bacteroidota</taxon>
        <taxon>Cytophagia</taxon>
        <taxon>Cytophagales</taxon>
        <taxon>Cytophagaceae</taxon>
        <taxon>Sporocytophaga</taxon>
    </lineage>
</organism>
<keyword evidence="2" id="KW-1185">Reference proteome</keyword>
<dbReference type="AlphaFoldDB" id="A0A098L9V1"/>
<evidence type="ECO:0008006" key="3">
    <source>
        <dbReference type="Google" id="ProtNLM"/>
    </source>
</evidence>
<evidence type="ECO:0000313" key="1">
    <source>
        <dbReference type="EMBL" id="GAL82953.1"/>
    </source>
</evidence>
<accession>A0A098L9V1</accession>
<dbReference type="RefSeq" id="WP_045457178.1">
    <property type="nucleotide sequence ID" value="NZ_BBLT01000001.1"/>
</dbReference>
<protein>
    <recommendedName>
        <fullName evidence="3">STAS/SEC14 domain-containing protein</fullName>
    </recommendedName>
</protein>
<dbReference type="OrthoDB" id="852227at2"/>
<dbReference type="EMBL" id="BBLT01000001">
    <property type="protein sequence ID" value="GAL82953.1"/>
    <property type="molecule type" value="Genomic_DNA"/>
</dbReference>
<evidence type="ECO:0000313" key="2">
    <source>
        <dbReference type="Proteomes" id="UP000030185"/>
    </source>
</evidence>
<name>A0A098L9V1_9BACT</name>
<proteinExistence type="predicted"/>
<dbReference type="Proteomes" id="UP000030185">
    <property type="component" value="Unassembled WGS sequence"/>
</dbReference>
<dbReference type="STRING" id="153721.MYP_179"/>
<gene>
    <name evidence="1" type="ORF">MYP_179</name>
</gene>
<comment type="caution">
    <text evidence="1">The sequence shown here is derived from an EMBL/GenBank/DDBJ whole genome shotgun (WGS) entry which is preliminary data.</text>
</comment>
<reference evidence="1 2" key="1">
    <citation type="submission" date="2014-09" db="EMBL/GenBank/DDBJ databases">
        <title>Sporocytophaga myxococcoides PG-01 genome sequencing.</title>
        <authorList>
            <person name="Liu L."/>
            <person name="Gao P.J."/>
            <person name="Chen G.J."/>
            <person name="Wang L.S."/>
        </authorList>
    </citation>
    <scope>NUCLEOTIDE SEQUENCE [LARGE SCALE GENOMIC DNA]</scope>
    <source>
        <strain evidence="1 2">PG-01</strain>
    </source>
</reference>
<sequence length="131" mass="14924">MVTTKVFQEDYCEVTEGSNGIIYARWSGFLKPEQVRKGCSVITEHATKNKITVHLSDHRNLKVLSKEVQEYLAKEWFPEVEKIGMKKIAALIAPDLFAKATVDKVNKDAHVGNLVIRTFESEDECIKWLLS</sequence>